<dbReference type="RefSeq" id="WP_046996209.1">
    <property type="nucleotide sequence ID" value="NZ_JAIQ01000051.1"/>
</dbReference>
<gene>
    <name evidence="1" type="ORF">AA20_02150</name>
</gene>
<name>A0A0G9K5N4_9BACT</name>
<proteinExistence type="predicted"/>
<protein>
    <submittedName>
        <fullName evidence="1">Uncharacterized protein</fullName>
    </submittedName>
</protein>
<dbReference type="AlphaFoldDB" id="A0A0G9K5N4"/>
<organism evidence="1 2">
    <name type="scientific">Aliarcobacter butzleri L348</name>
    <dbReference type="NCBI Taxonomy" id="1447256"/>
    <lineage>
        <taxon>Bacteria</taxon>
        <taxon>Pseudomonadati</taxon>
        <taxon>Campylobacterota</taxon>
        <taxon>Epsilonproteobacteria</taxon>
        <taxon>Campylobacterales</taxon>
        <taxon>Arcobacteraceae</taxon>
        <taxon>Aliarcobacter</taxon>
    </lineage>
</organism>
<dbReference type="PATRIC" id="fig|1447256.3.peg.415"/>
<accession>A0A0G9K5N4</accession>
<dbReference type="Proteomes" id="UP000035514">
    <property type="component" value="Unassembled WGS sequence"/>
</dbReference>
<reference evidence="1 2" key="1">
    <citation type="submission" date="2014-01" db="EMBL/GenBank/DDBJ databases">
        <title>Development of a Comparative Genomic Fingerprinting Assay for High Resolution Genotyping of Arcobacter butzleri.</title>
        <authorList>
            <person name="Webb A.L."/>
            <person name="Inglis G.D."/>
            <person name="Kruczkiewicz P."/>
            <person name="Selinger L.B."/>
            <person name="Taboada E.N."/>
        </authorList>
    </citation>
    <scope>NUCLEOTIDE SEQUENCE [LARGE SCALE GENOMIC DNA]</scope>
    <source>
        <strain evidence="1 2">L348</strain>
    </source>
</reference>
<evidence type="ECO:0000313" key="2">
    <source>
        <dbReference type="Proteomes" id="UP000035514"/>
    </source>
</evidence>
<sequence length="333" mass="38713">MQNKINELKELRNDFQAAWLDMVSNGVELGCTVDKNKHKDTLIQILADANIIREDLLNIHNLFVDGLSKIEHELDTSDTLEKILKQFDNLIQEIEESSKMNEADILKTQNSYPLKTLTLDCQARTIRELLKSGYMITSSDFKKPYKEHFRYIETGTSIENGNVIDGQFCVYDGETFVRQMNSTDYEIKYPIVFSTSDVFLGETQKNELLFELNLNSCSFNVKAIMDDIKEKGALSEYLSFTDVDNQQVCIKLSEDVYIYSQQTYIGYSYYTDNKKDVGVYYTETYDLRNYNEEEIEDLISGYYDSLENLKEEVPDNWKQIALECIFEEDAMGY</sequence>
<comment type="caution">
    <text evidence="1">The sequence shown here is derived from an EMBL/GenBank/DDBJ whole genome shotgun (WGS) entry which is preliminary data.</text>
</comment>
<evidence type="ECO:0000313" key="1">
    <source>
        <dbReference type="EMBL" id="KLE01844.1"/>
    </source>
</evidence>
<dbReference type="EMBL" id="JAIQ01000051">
    <property type="protein sequence ID" value="KLE01844.1"/>
    <property type="molecule type" value="Genomic_DNA"/>
</dbReference>